<proteinExistence type="predicted"/>
<accession>A0ABW4JUA9</accession>
<dbReference type="Proteomes" id="UP001597327">
    <property type="component" value="Unassembled WGS sequence"/>
</dbReference>
<feature type="region of interest" description="Disordered" evidence="1">
    <location>
        <begin position="36"/>
        <end position="56"/>
    </location>
</feature>
<comment type="caution">
    <text evidence="2">The sequence shown here is derived from an EMBL/GenBank/DDBJ whole genome shotgun (WGS) entry which is preliminary data.</text>
</comment>
<reference evidence="3" key="1">
    <citation type="journal article" date="2019" name="Int. J. Syst. Evol. Microbiol.">
        <title>The Global Catalogue of Microorganisms (GCM) 10K type strain sequencing project: providing services to taxonomists for standard genome sequencing and annotation.</title>
        <authorList>
            <consortium name="The Broad Institute Genomics Platform"/>
            <consortium name="The Broad Institute Genome Sequencing Center for Infectious Disease"/>
            <person name="Wu L."/>
            <person name="Ma J."/>
        </authorList>
    </citation>
    <scope>NUCLEOTIDE SEQUENCE [LARGE SCALE GENOMIC DNA]</scope>
    <source>
        <strain evidence="3">JCM 3369</strain>
    </source>
</reference>
<protein>
    <submittedName>
        <fullName evidence="2">Uncharacterized protein</fullName>
    </submittedName>
</protein>
<evidence type="ECO:0000256" key="1">
    <source>
        <dbReference type="SAM" id="MobiDB-lite"/>
    </source>
</evidence>
<evidence type="ECO:0000313" key="3">
    <source>
        <dbReference type="Proteomes" id="UP001597327"/>
    </source>
</evidence>
<dbReference type="RefSeq" id="WP_188318796.1">
    <property type="nucleotide sequence ID" value="NZ_JBHUFA010000001.1"/>
</dbReference>
<name>A0ABW4JUA9_9HYPH</name>
<evidence type="ECO:0000313" key="2">
    <source>
        <dbReference type="EMBL" id="MFD1694698.1"/>
    </source>
</evidence>
<keyword evidence="3" id="KW-1185">Reference proteome</keyword>
<dbReference type="EMBL" id="JBHUFA010000001">
    <property type="protein sequence ID" value="MFD1694698.1"/>
    <property type="molecule type" value="Genomic_DNA"/>
</dbReference>
<gene>
    <name evidence="2" type="ORF">ACFSC7_04165</name>
</gene>
<organism evidence="2 3">
    <name type="scientific">Roseibium aestuarii</name>
    <dbReference type="NCBI Taxonomy" id="2600299"/>
    <lineage>
        <taxon>Bacteria</taxon>
        <taxon>Pseudomonadati</taxon>
        <taxon>Pseudomonadota</taxon>
        <taxon>Alphaproteobacteria</taxon>
        <taxon>Hyphomicrobiales</taxon>
        <taxon>Stappiaceae</taxon>
        <taxon>Roseibium</taxon>
    </lineage>
</organism>
<sequence length="56" mass="5965">MTAFLSSLAAMVVIGVGAWVVLTQELDYSSVSTYQSHNPSAVRLDPGMGERPGETH</sequence>